<name>A0A9Q3W7N0_9GAMM</name>
<comment type="caution">
    <text evidence="1">The sequence shown here is derived from an EMBL/GenBank/DDBJ whole genome shotgun (WGS) entry which is preliminary data.</text>
</comment>
<evidence type="ECO:0000313" key="2">
    <source>
        <dbReference type="Proteomes" id="UP001107961"/>
    </source>
</evidence>
<protein>
    <submittedName>
        <fullName evidence="1">Uncharacterized protein</fullName>
    </submittedName>
</protein>
<evidence type="ECO:0000313" key="1">
    <source>
        <dbReference type="EMBL" id="MCE7510396.1"/>
    </source>
</evidence>
<dbReference type="RefSeq" id="WP_233926091.1">
    <property type="nucleotide sequence ID" value="NZ_JAJVKT010000023.1"/>
</dbReference>
<keyword evidence="2" id="KW-1185">Reference proteome</keyword>
<proteinExistence type="predicted"/>
<dbReference type="EMBL" id="JAJVKT010000023">
    <property type="protein sequence ID" value="MCE7510396.1"/>
    <property type="molecule type" value="Genomic_DNA"/>
</dbReference>
<accession>A0A9Q3W7N0</accession>
<gene>
    <name evidence="1" type="ORF">LZG35_17290</name>
</gene>
<organism evidence="1 2">
    <name type="scientific">Alloalcanivorax xenomutans</name>
    <dbReference type="NCBI Taxonomy" id="1094342"/>
    <lineage>
        <taxon>Bacteria</taxon>
        <taxon>Pseudomonadati</taxon>
        <taxon>Pseudomonadota</taxon>
        <taxon>Gammaproteobacteria</taxon>
        <taxon>Oceanospirillales</taxon>
        <taxon>Alcanivoracaceae</taxon>
        <taxon>Alloalcanivorax</taxon>
    </lineage>
</organism>
<dbReference type="Proteomes" id="UP001107961">
    <property type="component" value="Unassembled WGS sequence"/>
</dbReference>
<reference evidence="1" key="1">
    <citation type="submission" date="2022-01" db="EMBL/GenBank/DDBJ databases">
        <authorList>
            <person name="Karlyshev A.V."/>
            <person name="Jaspars M."/>
        </authorList>
    </citation>
    <scope>NUCLEOTIDE SEQUENCE</scope>
    <source>
        <strain evidence="1">AGSA3-2</strain>
    </source>
</reference>
<dbReference type="AlphaFoldDB" id="A0A9Q3W7N0"/>
<sequence length="216" mass="23953">MRFKPSLEELLDEMSSAIAVHLGIEIGKASLDNSPWHNALNAIKKAVESSPVERPATPERALLHEAKHALTAIALCPRDDAEIEDLFERIDQAEVTACRIADFLFESSNPEASSTLEGTSQHQVQHDAYDVSEEQLVVMTQTSTPPHALKEQELSALQRDADRYRWLRHDARVSAVTVGALRYKYRLRTLLAGDLDSVIDAARRRQAQHGGADHGA</sequence>